<proteinExistence type="predicted"/>
<dbReference type="Gene3D" id="3.30.43.10">
    <property type="entry name" value="Uridine Diphospho-n-acetylenolpyruvylglucosamine Reductase, domain 2"/>
    <property type="match status" value="1"/>
</dbReference>
<dbReference type="InterPro" id="IPR016166">
    <property type="entry name" value="FAD-bd_PCMH"/>
</dbReference>
<keyword evidence="4" id="KW-1185">Reference proteome</keyword>
<protein>
    <submittedName>
        <fullName evidence="3">Xanthine dehydrogenase family protein subunit M</fullName>
    </submittedName>
</protein>
<dbReference type="InterPro" id="IPR036683">
    <property type="entry name" value="CO_DH_flav_C_dom_sf"/>
</dbReference>
<dbReference type="Gene3D" id="3.30.465.10">
    <property type="match status" value="2"/>
</dbReference>
<dbReference type="InterPro" id="IPR016169">
    <property type="entry name" value="FAD-bd_PCMH_sub2"/>
</dbReference>
<dbReference type="Pfam" id="PF03450">
    <property type="entry name" value="CO_deh_flav_C"/>
    <property type="match status" value="1"/>
</dbReference>
<organism evidence="3 4">
    <name type="scientific">Verticiella sediminum</name>
    <dbReference type="NCBI Taxonomy" id="1247510"/>
    <lineage>
        <taxon>Bacteria</taxon>
        <taxon>Pseudomonadati</taxon>
        <taxon>Pseudomonadota</taxon>
        <taxon>Betaproteobacteria</taxon>
        <taxon>Burkholderiales</taxon>
        <taxon>Alcaligenaceae</taxon>
        <taxon>Verticiella</taxon>
    </lineage>
</organism>
<dbReference type="SUPFAM" id="SSF55447">
    <property type="entry name" value="CO dehydrogenase flavoprotein C-terminal domain-like"/>
    <property type="match status" value="1"/>
</dbReference>
<dbReference type="PANTHER" id="PTHR42659">
    <property type="entry name" value="XANTHINE DEHYDROGENASE SUBUNIT C-RELATED"/>
    <property type="match status" value="1"/>
</dbReference>
<dbReference type="GO" id="GO:0016491">
    <property type="term" value="F:oxidoreductase activity"/>
    <property type="evidence" value="ECO:0007669"/>
    <property type="project" value="InterPro"/>
</dbReference>
<dbReference type="EMBL" id="VLTJ01000041">
    <property type="protein sequence ID" value="TSH89357.1"/>
    <property type="molecule type" value="Genomic_DNA"/>
</dbReference>
<dbReference type="InterPro" id="IPR005107">
    <property type="entry name" value="CO_DH_flav_C"/>
</dbReference>
<dbReference type="Pfam" id="PF00941">
    <property type="entry name" value="FAD_binding_5"/>
    <property type="match status" value="1"/>
</dbReference>
<dbReference type="PROSITE" id="PS51387">
    <property type="entry name" value="FAD_PCMH"/>
    <property type="match status" value="1"/>
</dbReference>
<dbReference type="InterPro" id="IPR016167">
    <property type="entry name" value="FAD-bd_PCMH_sub1"/>
</dbReference>
<feature type="domain" description="FAD-binding PCMH-type" evidence="2">
    <location>
        <begin position="1"/>
        <end position="221"/>
    </location>
</feature>
<accession>A0A556A8Z2</accession>
<dbReference type="Gene3D" id="3.30.390.50">
    <property type="entry name" value="CO dehydrogenase flavoprotein, C-terminal domain"/>
    <property type="match status" value="1"/>
</dbReference>
<comment type="caution">
    <text evidence="3">The sequence shown here is derived from an EMBL/GenBank/DDBJ whole genome shotgun (WGS) entry which is preliminary data.</text>
</comment>
<dbReference type="Proteomes" id="UP000318405">
    <property type="component" value="Unassembled WGS sequence"/>
</dbReference>
<dbReference type="AlphaFoldDB" id="A0A556A8Z2"/>
<reference evidence="3 4" key="1">
    <citation type="submission" date="2019-07" db="EMBL/GenBank/DDBJ databases">
        <title>Qingshengfaniella alkalisoli gen. nov., sp. nov., isolated from saline soil.</title>
        <authorList>
            <person name="Xu L."/>
            <person name="Huang X.-X."/>
            <person name="Sun J.-Q."/>
        </authorList>
    </citation>
    <scope>NUCLEOTIDE SEQUENCE [LARGE SCALE GENOMIC DNA]</scope>
    <source>
        <strain evidence="3 4">DSM 27279</strain>
    </source>
</reference>
<evidence type="ECO:0000313" key="4">
    <source>
        <dbReference type="Proteomes" id="UP000318405"/>
    </source>
</evidence>
<keyword evidence="1" id="KW-0274">FAD</keyword>
<dbReference type="InterPro" id="IPR002346">
    <property type="entry name" value="Mopterin_DH_FAD-bd"/>
</dbReference>
<dbReference type="InterPro" id="IPR051312">
    <property type="entry name" value="Diverse_Substr_Oxidored"/>
</dbReference>
<sequence>MQPFAYTRVASSQEAIRLGAREGARFLGGGTNLVDLMRLDVEAPDELVDLAGGEPDGIERLADGGVRIGAGVRNADLAHDAYIRQAYPVLSQAVLSGASAQVRNLATTAGNLLQRTRCVYFRDAAMPCNKRDPGSGCPAQDGYNRNLAILGTSAHCLASNPSDMSVAMLALDAGLQLSSSAGERTLPLAGFHCLPGNTPERETRLKAGELITHVCLPAPPADAGMLYVKLRDRASFEFALASAAAVVAVADGRIRHVRLALGGVGTVPWRAHHAERELLGHAPGPALFDAAARTELAAAQLRDGTRFKGELARRCIVHALERAVAMSGRGRATP</sequence>
<dbReference type="PANTHER" id="PTHR42659:SF1">
    <property type="entry name" value="OXIDOREDUCTASE"/>
    <property type="match status" value="1"/>
</dbReference>
<dbReference type="SUPFAM" id="SSF56176">
    <property type="entry name" value="FAD-binding/transporter-associated domain-like"/>
    <property type="match status" value="1"/>
</dbReference>
<dbReference type="RefSeq" id="WP_143950762.1">
    <property type="nucleotide sequence ID" value="NZ_BAABMB010000005.1"/>
</dbReference>
<keyword evidence="1" id="KW-0285">Flavoprotein</keyword>
<gene>
    <name evidence="3" type="ORF">FOZ76_23655</name>
</gene>
<evidence type="ECO:0000313" key="3">
    <source>
        <dbReference type="EMBL" id="TSH89357.1"/>
    </source>
</evidence>
<dbReference type="SMART" id="SM01092">
    <property type="entry name" value="CO_deh_flav_C"/>
    <property type="match status" value="1"/>
</dbReference>
<name>A0A556A8Z2_9BURK</name>
<evidence type="ECO:0000256" key="1">
    <source>
        <dbReference type="ARBA" id="ARBA00022827"/>
    </source>
</evidence>
<evidence type="ECO:0000259" key="2">
    <source>
        <dbReference type="PROSITE" id="PS51387"/>
    </source>
</evidence>
<dbReference type="OrthoDB" id="9814706at2"/>
<dbReference type="GO" id="GO:0071949">
    <property type="term" value="F:FAD binding"/>
    <property type="evidence" value="ECO:0007669"/>
    <property type="project" value="InterPro"/>
</dbReference>
<dbReference type="InterPro" id="IPR036318">
    <property type="entry name" value="FAD-bd_PCMH-like_sf"/>
</dbReference>